<keyword evidence="3" id="KW-1185">Reference proteome</keyword>
<evidence type="ECO:0000313" key="3">
    <source>
        <dbReference type="Proteomes" id="UP001499967"/>
    </source>
</evidence>
<protein>
    <submittedName>
        <fullName evidence="2">Uncharacterized protein</fullName>
    </submittedName>
</protein>
<proteinExistence type="predicted"/>
<reference evidence="2 3" key="1">
    <citation type="journal article" date="2019" name="Int. J. Syst. Evol. Microbiol.">
        <title>The Global Catalogue of Microorganisms (GCM) 10K type strain sequencing project: providing services to taxonomists for standard genome sequencing and annotation.</title>
        <authorList>
            <consortium name="The Broad Institute Genomics Platform"/>
            <consortium name="The Broad Institute Genome Sequencing Center for Infectious Disease"/>
            <person name="Wu L."/>
            <person name="Ma J."/>
        </authorList>
    </citation>
    <scope>NUCLEOTIDE SEQUENCE [LARGE SCALE GENOMIC DNA]</scope>
    <source>
        <strain evidence="2 3">JCM 11117</strain>
    </source>
</reference>
<gene>
    <name evidence="2" type="ORF">GCM10009559_15740</name>
</gene>
<organism evidence="2 3">
    <name type="scientific">Pseudonocardia zijingensis</name>
    <dbReference type="NCBI Taxonomy" id="153376"/>
    <lineage>
        <taxon>Bacteria</taxon>
        <taxon>Bacillati</taxon>
        <taxon>Actinomycetota</taxon>
        <taxon>Actinomycetes</taxon>
        <taxon>Pseudonocardiales</taxon>
        <taxon>Pseudonocardiaceae</taxon>
        <taxon>Pseudonocardia</taxon>
    </lineage>
</organism>
<accession>A0ABN1PKS8</accession>
<dbReference type="Proteomes" id="UP001499967">
    <property type="component" value="Unassembled WGS sequence"/>
</dbReference>
<sequence length="98" mass="10338">MGGLRRRVAGHRRDHYRRSHATATEAADAGLAGNALAFNAYQLIGLGQPARAISEKSVHAADQPDVEPGVRALLYSRAAWTSALDGDANATARCLGRA</sequence>
<comment type="caution">
    <text evidence="2">The sequence shown here is derived from an EMBL/GenBank/DDBJ whole genome shotgun (WGS) entry which is preliminary data.</text>
</comment>
<name>A0ABN1PKS8_9PSEU</name>
<feature type="compositionally biased region" description="Basic residues" evidence="1">
    <location>
        <begin position="1"/>
        <end position="20"/>
    </location>
</feature>
<evidence type="ECO:0000256" key="1">
    <source>
        <dbReference type="SAM" id="MobiDB-lite"/>
    </source>
</evidence>
<evidence type="ECO:0000313" key="2">
    <source>
        <dbReference type="EMBL" id="GAA0929146.1"/>
    </source>
</evidence>
<dbReference type="EMBL" id="BAAAHP010000045">
    <property type="protein sequence ID" value="GAA0929146.1"/>
    <property type="molecule type" value="Genomic_DNA"/>
</dbReference>
<feature type="region of interest" description="Disordered" evidence="1">
    <location>
        <begin position="1"/>
        <end position="22"/>
    </location>
</feature>